<dbReference type="EnsemblMetazoa" id="CJA03026.1">
    <property type="protein sequence ID" value="CJA03026.1"/>
    <property type="gene ID" value="WBGene00122230"/>
</dbReference>
<reference evidence="1" key="2">
    <citation type="submission" date="2022-06" db="UniProtKB">
        <authorList>
            <consortium name="EnsemblMetazoa"/>
        </authorList>
    </citation>
    <scope>IDENTIFICATION</scope>
    <source>
        <strain evidence="1">DF5081</strain>
    </source>
</reference>
<name>A0A8R1DHL3_CAEJA</name>
<dbReference type="OMA" id="ANHIEQP"/>
<protein>
    <submittedName>
        <fullName evidence="1">Uncharacterized protein</fullName>
    </submittedName>
</protein>
<dbReference type="Proteomes" id="UP000005237">
    <property type="component" value="Unassembled WGS sequence"/>
</dbReference>
<evidence type="ECO:0000313" key="1">
    <source>
        <dbReference type="EnsemblMetazoa" id="CJA03026.1"/>
    </source>
</evidence>
<evidence type="ECO:0000313" key="2">
    <source>
        <dbReference type="Proteomes" id="UP000005237"/>
    </source>
</evidence>
<reference evidence="2" key="1">
    <citation type="submission" date="2010-08" db="EMBL/GenBank/DDBJ databases">
        <authorList>
            <consortium name="Caenorhabditis japonica Sequencing Consortium"/>
            <person name="Wilson R.K."/>
        </authorList>
    </citation>
    <scope>NUCLEOTIDE SEQUENCE [LARGE SCALE GENOMIC DNA]</scope>
    <source>
        <strain evidence="2">DF5081</strain>
    </source>
</reference>
<organism evidence="1 2">
    <name type="scientific">Caenorhabditis japonica</name>
    <dbReference type="NCBI Taxonomy" id="281687"/>
    <lineage>
        <taxon>Eukaryota</taxon>
        <taxon>Metazoa</taxon>
        <taxon>Ecdysozoa</taxon>
        <taxon>Nematoda</taxon>
        <taxon>Chromadorea</taxon>
        <taxon>Rhabditida</taxon>
        <taxon>Rhabditina</taxon>
        <taxon>Rhabditomorpha</taxon>
        <taxon>Rhabditoidea</taxon>
        <taxon>Rhabditidae</taxon>
        <taxon>Peloderinae</taxon>
        <taxon>Caenorhabditis</taxon>
    </lineage>
</organism>
<keyword evidence="2" id="KW-1185">Reference proteome</keyword>
<sequence length="259" mass="29257">MSFSSSASQSGSESIPGVEASEVVGTQVNLAVDLIDLLNDYMEKHQNVVDHGEEVLNEYHETKNQVADDFDVFMHKIHKKLNVKQSEKNAGMNAKVEKFEKGVREIVDLYTEVNEKMKEGERLIVQQDSIIHQYERNNTAFKNLKRKMQNLKIQFAPKIPPIPSSSSLCQSSATDTLIQANLIKKPFKAVETEISTYIIRIVEDLHQLREHLQLCSNVKTLTEPVIQQSKLVASMILKEIPAKPLPSFLDTLPTSQRDG</sequence>
<accession>A0A8R1DHL3</accession>
<dbReference type="AlphaFoldDB" id="A0A8R1DHL3"/>
<proteinExistence type="predicted"/>